<keyword evidence="4" id="KW-1185">Reference proteome</keyword>
<dbReference type="PANTHER" id="PTHR35333">
    <property type="entry name" value="BETA-LACTAMASE"/>
    <property type="match status" value="1"/>
</dbReference>
<keyword evidence="1" id="KW-1133">Transmembrane helix</keyword>
<name>A0A3S1B4R3_9CYAN</name>
<keyword evidence="1" id="KW-0472">Membrane</keyword>
<evidence type="ECO:0000313" key="4">
    <source>
        <dbReference type="Proteomes" id="UP000271624"/>
    </source>
</evidence>
<feature type="domain" description="Beta-lactamase class A catalytic" evidence="2">
    <location>
        <begin position="75"/>
        <end position="318"/>
    </location>
</feature>
<accession>A0A3S1B4R3</accession>
<dbReference type="PANTHER" id="PTHR35333:SF3">
    <property type="entry name" value="BETA-LACTAMASE-TYPE TRANSPEPTIDASE FOLD CONTAINING PROTEIN"/>
    <property type="match status" value="1"/>
</dbReference>
<evidence type="ECO:0000313" key="3">
    <source>
        <dbReference type="EMBL" id="RUT04734.1"/>
    </source>
</evidence>
<dbReference type="Gene3D" id="3.40.710.10">
    <property type="entry name" value="DD-peptidase/beta-lactamase superfamily"/>
    <property type="match status" value="1"/>
</dbReference>
<evidence type="ECO:0000256" key="1">
    <source>
        <dbReference type="SAM" id="Phobius"/>
    </source>
</evidence>
<dbReference type="AlphaFoldDB" id="A0A3S1B4R3"/>
<dbReference type="InterPro" id="IPR045155">
    <property type="entry name" value="Beta-lactam_cat"/>
</dbReference>
<organism evidence="3 4">
    <name type="scientific">Dulcicalothrix desertica PCC 7102</name>
    <dbReference type="NCBI Taxonomy" id="232991"/>
    <lineage>
        <taxon>Bacteria</taxon>
        <taxon>Bacillati</taxon>
        <taxon>Cyanobacteriota</taxon>
        <taxon>Cyanophyceae</taxon>
        <taxon>Nostocales</taxon>
        <taxon>Calotrichaceae</taxon>
        <taxon>Dulcicalothrix</taxon>
    </lineage>
</organism>
<dbReference type="OrthoDB" id="503335at2"/>
<comment type="caution">
    <text evidence="3">The sequence shown here is derived from an EMBL/GenBank/DDBJ whole genome shotgun (WGS) entry which is preliminary data.</text>
</comment>
<dbReference type="GO" id="GO:0030655">
    <property type="term" value="P:beta-lactam antibiotic catabolic process"/>
    <property type="evidence" value="ECO:0007669"/>
    <property type="project" value="InterPro"/>
</dbReference>
<protein>
    <recommendedName>
        <fullName evidence="2">Beta-lactamase class A catalytic domain-containing protein</fullName>
    </recommendedName>
</protein>
<evidence type="ECO:0000259" key="2">
    <source>
        <dbReference type="Pfam" id="PF13354"/>
    </source>
</evidence>
<reference evidence="3" key="1">
    <citation type="submission" date="2018-12" db="EMBL/GenBank/DDBJ databases">
        <authorList>
            <person name="Will S."/>
            <person name="Neumann-Schaal M."/>
            <person name="Henke P."/>
        </authorList>
    </citation>
    <scope>NUCLEOTIDE SEQUENCE</scope>
    <source>
        <strain evidence="3">PCC 7102</strain>
    </source>
</reference>
<dbReference type="Proteomes" id="UP000271624">
    <property type="component" value="Unassembled WGS sequence"/>
</dbReference>
<dbReference type="EMBL" id="RSCL01000010">
    <property type="protein sequence ID" value="RUT04734.1"/>
    <property type="molecule type" value="Genomic_DNA"/>
</dbReference>
<reference evidence="3" key="2">
    <citation type="journal article" date="2019" name="Genome Biol. Evol.">
        <title>Day and night: Metabolic profiles and evolutionary relationships of six axenic non-marine cyanobacteria.</title>
        <authorList>
            <person name="Will S.E."/>
            <person name="Henke P."/>
            <person name="Boedeker C."/>
            <person name="Huang S."/>
            <person name="Brinkmann H."/>
            <person name="Rohde M."/>
            <person name="Jarek M."/>
            <person name="Friedl T."/>
            <person name="Seufert S."/>
            <person name="Schumacher M."/>
            <person name="Overmann J."/>
            <person name="Neumann-Schaal M."/>
            <person name="Petersen J."/>
        </authorList>
    </citation>
    <scope>NUCLEOTIDE SEQUENCE [LARGE SCALE GENOMIC DNA]</scope>
    <source>
        <strain evidence="3">PCC 7102</strain>
    </source>
</reference>
<feature type="transmembrane region" description="Helical" evidence="1">
    <location>
        <begin position="12"/>
        <end position="31"/>
    </location>
</feature>
<dbReference type="SUPFAM" id="SSF56601">
    <property type="entry name" value="beta-lactamase/transpeptidase-like"/>
    <property type="match status" value="1"/>
</dbReference>
<gene>
    <name evidence="3" type="ORF">DSM106972_043030</name>
</gene>
<dbReference type="GO" id="GO:0008800">
    <property type="term" value="F:beta-lactamase activity"/>
    <property type="evidence" value="ECO:0007669"/>
    <property type="project" value="InterPro"/>
</dbReference>
<dbReference type="RefSeq" id="WP_127082706.1">
    <property type="nucleotide sequence ID" value="NZ_RSCL01000010.1"/>
</dbReference>
<dbReference type="InterPro" id="IPR000871">
    <property type="entry name" value="Beta-lactam_class-A"/>
</dbReference>
<sequence length="405" mass="46648">MTYLININFIQNLNWLISTVLIIGLIGVIFWQKQAILSIFDIFNVLSEGKEWASQLKTPEDVLEYIIMHPNDVSLVARDTGNSEQEIFYNADTPRPLASTIKILVLAEYARQVENGIILPEELINLDDIDLYYLPRTDGDAHPSAITEFRQKQYINSHNQVELRHIPRAMIKHSDNAATDYLILRLGRKNLENLVSGLSLKNQDVPAPIIGQILTWSNHTFTDTPTERLNKYLASQSTYIEEVYRWTEVWHHSEEFRDKQIKHITSQQWLKLKEQQAMAQALNGKGTASAYAQIMERVYRGLLISPGADKIMRQYLEWAMELPSNQQELDTFGAKNGSLASILTEAWYLKPARTTNARVAALFFENIPAGAWFSLVQTYTHQAFLYRLLTDENFFNIVREKLLEL</sequence>
<dbReference type="GO" id="GO:0046677">
    <property type="term" value="P:response to antibiotic"/>
    <property type="evidence" value="ECO:0007669"/>
    <property type="project" value="InterPro"/>
</dbReference>
<dbReference type="Pfam" id="PF13354">
    <property type="entry name" value="Beta-lactamase2"/>
    <property type="match status" value="1"/>
</dbReference>
<proteinExistence type="predicted"/>
<dbReference type="InterPro" id="IPR012338">
    <property type="entry name" value="Beta-lactam/transpept-like"/>
</dbReference>
<keyword evidence="1" id="KW-0812">Transmembrane</keyword>